<name>A0ACB8C1N0_9AGAM</name>
<dbReference type="EMBL" id="MU266327">
    <property type="protein sequence ID" value="KAH7931187.1"/>
    <property type="molecule type" value="Genomic_DNA"/>
</dbReference>
<proteinExistence type="predicted"/>
<keyword evidence="2" id="KW-1185">Reference proteome</keyword>
<organism evidence="1 2">
    <name type="scientific">Leucogyrophana mollusca</name>
    <dbReference type="NCBI Taxonomy" id="85980"/>
    <lineage>
        <taxon>Eukaryota</taxon>
        <taxon>Fungi</taxon>
        <taxon>Dikarya</taxon>
        <taxon>Basidiomycota</taxon>
        <taxon>Agaricomycotina</taxon>
        <taxon>Agaricomycetes</taxon>
        <taxon>Agaricomycetidae</taxon>
        <taxon>Boletales</taxon>
        <taxon>Boletales incertae sedis</taxon>
        <taxon>Leucogyrophana</taxon>
    </lineage>
</organism>
<reference evidence="1" key="1">
    <citation type="journal article" date="2021" name="New Phytol.">
        <title>Evolutionary innovations through gain and loss of genes in the ectomycorrhizal Boletales.</title>
        <authorList>
            <person name="Wu G."/>
            <person name="Miyauchi S."/>
            <person name="Morin E."/>
            <person name="Kuo A."/>
            <person name="Drula E."/>
            <person name="Varga T."/>
            <person name="Kohler A."/>
            <person name="Feng B."/>
            <person name="Cao Y."/>
            <person name="Lipzen A."/>
            <person name="Daum C."/>
            <person name="Hundley H."/>
            <person name="Pangilinan J."/>
            <person name="Johnson J."/>
            <person name="Barry K."/>
            <person name="LaButti K."/>
            <person name="Ng V."/>
            <person name="Ahrendt S."/>
            <person name="Min B."/>
            <person name="Choi I.G."/>
            <person name="Park H."/>
            <person name="Plett J.M."/>
            <person name="Magnuson J."/>
            <person name="Spatafora J.W."/>
            <person name="Nagy L.G."/>
            <person name="Henrissat B."/>
            <person name="Grigoriev I.V."/>
            <person name="Yang Z.L."/>
            <person name="Xu J."/>
            <person name="Martin F.M."/>
        </authorList>
    </citation>
    <scope>NUCLEOTIDE SEQUENCE</scope>
    <source>
        <strain evidence="1">KUC20120723A-06</strain>
    </source>
</reference>
<evidence type="ECO:0000313" key="2">
    <source>
        <dbReference type="Proteomes" id="UP000790709"/>
    </source>
</evidence>
<protein>
    <submittedName>
        <fullName evidence="1">Uncharacterized protein</fullName>
    </submittedName>
</protein>
<sequence>MSEASKDTISQVGAAFREDGRVGSAFNTDGILGGTAQKVGGPFDKEGIIGNQFTTDGALGGTAQVAGEKISGMAASAKADPQSGAADRSSRPADR</sequence>
<dbReference type="Proteomes" id="UP000790709">
    <property type="component" value="Unassembled WGS sequence"/>
</dbReference>
<comment type="caution">
    <text evidence="1">The sequence shown here is derived from an EMBL/GenBank/DDBJ whole genome shotgun (WGS) entry which is preliminary data.</text>
</comment>
<gene>
    <name evidence="1" type="ORF">BV22DRAFT_1027423</name>
</gene>
<evidence type="ECO:0000313" key="1">
    <source>
        <dbReference type="EMBL" id="KAH7931187.1"/>
    </source>
</evidence>
<accession>A0ACB8C1N0</accession>